<protein>
    <submittedName>
        <fullName evidence="8">Transcription factor, MADS-box</fullName>
    </submittedName>
</protein>
<evidence type="ECO:0000256" key="4">
    <source>
        <dbReference type="ARBA" id="ARBA00023163"/>
    </source>
</evidence>
<evidence type="ECO:0000256" key="6">
    <source>
        <dbReference type="SAM" id="Coils"/>
    </source>
</evidence>
<keyword evidence="4" id="KW-0804">Transcription</keyword>
<accession>A0A2U1M4D8</accession>
<dbReference type="OrthoDB" id="1692623at2759"/>
<feature type="domain" description="MADS-box" evidence="7">
    <location>
        <begin position="12"/>
        <end position="60"/>
    </location>
</feature>
<dbReference type="GO" id="GO:0046983">
    <property type="term" value="F:protein dimerization activity"/>
    <property type="evidence" value="ECO:0007669"/>
    <property type="project" value="InterPro"/>
</dbReference>
<reference evidence="8 9" key="1">
    <citation type="journal article" date="2018" name="Mol. Plant">
        <title>The genome of Artemisia annua provides insight into the evolution of Asteraceae family and artemisinin biosynthesis.</title>
        <authorList>
            <person name="Shen Q."/>
            <person name="Zhang L."/>
            <person name="Liao Z."/>
            <person name="Wang S."/>
            <person name="Yan T."/>
            <person name="Shi P."/>
            <person name="Liu M."/>
            <person name="Fu X."/>
            <person name="Pan Q."/>
            <person name="Wang Y."/>
            <person name="Lv Z."/>
            <person name="Lu X."/>
            <person name="Zhang F."/>
            <person name="Jiang W."/>
            <person name="Ma Y."/>
            <person name="Chen M."/>
            <person name="Hao X."/>
            <person name="Li L."/>
            <person name="Tang Y."/>
            <person name="Lv G."/>
            <person name="Zhou Y."/>
            <person name="Sun X."/>
            <person name="Brodelius P.E."/>
            <person name="Rose J.K.C."/>
            <person name="Tang K."/>
        </authorList>
    </citation>
    <scope>NUCLEOTIDE SEQUENCE [LARGE SCALE GENOMIC DNA]</scope>
    <source>
        <strain evidence="9">cv. Huhao1</strain>
        <tissue evidence="8">Leaf</tissue>
    </source>
</reference>
<keyword evidence="3" id="KW-0238">DNA-binding</keyword>
<proteinExistence type="predicted"/>
<comment type="subcellular location">
    <subcellularLocation>
        <location evidence="1">Nucleus</location>
    </subcellularLocation>
</comment>
<dbReference type="SUPFAM" id="SSF55455">
    <property type="entry name" value="SRF-like"/>
    <property type="match status" value="1"/>
</dbReference>
<dbReference type="STRING" id="35608.A0A2U1M4D8"/>
<dbReference type="Gene3D" id="3.40.1810.10">
    <property type="entry name" value="Transcription factor, MADS-box"/>
    <property type="match status" value="1"/>
</dbReference>
<dbReference type="InterPro" id="IPR002100">
    <property type="entry name" value="TF_MADSbox"/>
</dbReference>
<dbReference type="PROSITE" id="PS50066">
    <property type="entry name" value="MADS_BOX_2"/>
    <property type="match status" value="1"/>
</dbReference>
<comment type="caution">
    <text evidence="8">The sequence shown here is derived from an EMBL/GenBank/DDBJ whole genome shotgun (WGS) entry which is preliminary data.</text>
</comment>
<organism evidence="8 9">
    <name type="scientific">Artemisia annua</name>
    <name type="common">Sweet wormwood</name>
    <dbReference type="NCBI Taxonomy" id="35608"/>
    <lineage>
        <taxon>Eukaryota</taxon>
        <taxon>Viridiplantae</taxon>
        <taxon>Streptophyta</taxon>
        <taxon>Embryophyta</taxon>
        <taxon>Tracheophyta</taxon>
        <taxon>Spermatophyta</taxon>
        <taxon>Magnoliopsida</taxon>
        <taxon>eudicotyledons</taxon>
        <taxon>Gunneridae</taxon>
        <taxon>Pentapetalae</taxon>
        <taxon>asterids</taxon>
        <taxon>campanulids</taxon>
        <taxon>Asterales</taxon>
        <taxon>Asteraceae</taxon>
        <taxon>Asteroideae</taxon>
        <taxon>Anthemideae</taxon>
        <taxon>Artemisiinae</taxon>
        <taxon>Artemisia</taxon>
    </lineage>
</organism>
<evidence type="ECO:0000256" key="5">
    <source>
        <dbReference type="ARBA" id="ARBA00023242"/>
    </source>
</evidence>
<evidence type="ECO:0000313" key="9">
    <source>
        <dbReference type="Proteomes" id="UP000245207"/>
    </source>
</evidence>
<keyword evidence="5" id="KW-0539">Nucleus</keyword>
<keyword evidence="2" id="KW-0805">Transcription regulation</keyword>
<evidence type="ECO:0000259" key="7">
    <source>
        <dbReference type="PROSITE" id="PS50066"/>
    </source>
</evidence>
<keyword evidence="6" id="KW-0175">Coiled coil</keyword>
<dbReference type="SMART" id="SM00432">
    <property type="entry name" value="MADS"/>
    <property type="match status" value="1"/>
</dbReference>
<feature type="coiled-coil region" evidence="6">
    <location>
        <begin position="71"/>
        <end position="98"/>
    </location>
</feature>
<evidence type="ECO:0000313" key="8">
    <source>
        <dbReference type="EMBL" id="PWA56107.1"/>
    </source>
</evidence>
<dbReference type="InterPro" id="IPR036879">
    <property type="entry name" value="TF_MADSbox_sf"/>
</dbReference>
<sequence length="172" mass="19302">MTCRAVKQFKLDPRARKVTFQKRKAGLIKIMKDLKILCGVDVCLVMYETPDAIAEVWPSRSEALRLVQECEDAKNDEIAALEKKLNELEIFKAELDSQMSCNLWRPYTMRGPVPLHFRYTFVAGPDACGVTKDVLSFKSASRSVNELVGSSDGEKMKEACVLHLGLLNFSGL</sequence>
<dbReference type="GO" id="GO:0003677">
    <property type="term" value="F:DNA binding"/>
    <property type="evidence" value="ECO:0007669"/>
    <property type="project" value="UniProtKB-KW"/>
</dbReference>
<keyword evidence="9" id="KW-1185">Reference proteome</keyword>
<evidence type="ECO:0000256" key="3">
    <source>
        <dbReference type="ARBA" id="ARBA00023125"/>
    </source>
</evidence>
<evidence type="ECO:0000256" key="2">
    <source>
        <dbReference type="ARBA" id="ARBA00023015"/>
    </source>
</evidence>
<dbReference type="Pfam" id="PF00319">
    <property type="entry name" value="SRF-TF"/>
    <property type="match status" value="1"/>
</dbReference>
<dbReference type="AlphaFoldDB" id="A0A2U1M4D8"/>
<name>A0A2U1M4D8_ARTAN</name>
<dbReference type="Proteomes" id="UP000245207">
    <property type="component" value="Unassembled WGS sequence"/>
</dbReference>
<gene>
    <name evidence="8" type="ORF">CTI12_AA422150</name>
</gene>
<dbReference type="EMBL" id="PKPP01006567">
    <property type="protein sequence ID" value="PWA56107.1"/>
    <property type="molecule type" value="Genomic_DNA"/>
</dbReference>
<dbReference type="GO" id="GO:0005634">
    <property type="term" value="C:nucleus"/>
    <property type="evidence" value="ECO:0007669"/>
    <property type="project" value="UniProtKB-SubCell"/>
</dbReference>
<evidence type="ECO:0000256" key="1">
    <source>
        <dbReference type="ARBA" id="ARBA00004123"/>
    </source>
</evidence>